<gene>
    <name evidence="1" type="ORF">SAMN05444406_10357</name>
</gene>
<accession>A0A1I5SU05</accession>
<dbReference type="EMBL" id="FOXR01000003">
    <property type="protein sequence ID" value="SFP74284.1"/>
    <property type="molecule type" value="Genomic_DNA"/>
</dbReference>
<keyword evidence="2" id="KW-1185">Reference proteome</keyword>
<organism evidence="1 2">
    <name type="scientific">Caldicoprobacter faecalis</name>
    <dbReference type="NCBI Taxonomy" id="937334"/>
    <lineage>
        <taxon>Bacteria</taxon>
        <taxon>Bacillati</taxon>
        <taxon>Bacillota</taxon>
        <taxon>Clostridia</taxon>
        <taxon>Caldicoprobacterales</taxon>
        <taxon>Caldicoprobacteraceae</taxon>
        <taxon>Caldicoprobacter</taxon>
    </lineage>
</organism>
<proteinExistence type="predicted"/>
<sequence>MEKETLNFVFLIFMVCCGNSVPNNLEKYMVCSDFRYYTSIYKMVFRLQTK</sequence>
<protein>
    <submittedName>
        <fullName evidence="1">Uncharacterized protein</fullName>
    </submittedName>
</protein>
<name>A0A1I5SU05_9FIRM</name>
<dbReference type="Proteomes" id="UP000198577">
    <property type="component" value="Unassembled WGS sequence"/>
</dbReference>
<dbReference type="AlphaFoldDB" id="A0A1I5SU05"/>
<dbReference type="STRING" id="937334.SAMN05444406_10357"/>
<reference evidence="1 2" key="1">
    <citation type="submission" date="2016-10" db="EMBL/GenBank/DDBJ databases">
        <authorList>
            <person name="de Groot N.N."/>
        </authorList>
    </citation>
    <scope>NUCLEOTIDE SEQUENCE [LARGE SCALE GENOMIC DNA]</scope>
    <source>
        <strain evidence="1 2">DSM 20678</strain>
    </source>
</reference>
<evidence type="ECO:0000313" key="1">
    <source>
        <dbReference type="EMBL" id="SFP74284.1"/>
    </source>
</evidence>
<evidence type="ECO:0000313" key="2">
    <source>
        <dbReference type="Proteomes" id="UP000198577"/>
    </source>
</evidence>